<dbReference type="InterPro" id="IPR000953">
    <property type="entry name" value="Chromo/chromo_shadow_dom"/>
</dbReference>
<sequence length="172" mass="18613">MARKKGATKSAAAKAENAEPAAENSEAKTDGEASPTANGDSVKKETTQGTKRKAPKDDSPAKKRKASLNGVTASSNSRPKRAAVVAAATKAKVVKKKSPKKPVKRPAKAKPEPKDFEVESILDSRVKKGKTEYKIRWKGYSAKSDTWEPEKNLSCQDLLAAFKDEKEKEKSD</sequence>
<feature type="region of interest" description="Disordered" evidence="3">
    <location>
        <begin position="1"/>
        <end position="123"/>
    </location>
</feature>
<dbReference type="PRINTS" id="PR00504">
    <property type="entry name" value="CHROMODOMAIN"/>
</dbReference>
<dbReference type="PROSITE" id="PS00598">
    <property type="entry name" value="CHROMO_1"/>
    <property type="match status" value="1"/>
</dbReference>
<dbReference type="EMBL" id="AP028921">
    <property type="protein sequence ID" value="BET02017.1"/>
    <property type="molecule type" value="Genomic_DNA"/>
</dbReference>
<dbReference type="InterPro" id="IPR023780">
    <property type="entry name" value="Chromo_domain"/>
</dbReference>
<dbReference type="CDD" id="cd00024">
    <property type="entry name" value="CD_CSD"/>
    <property type="match status" value="1"/>
</dbReference>
<dbReference type="Gene3D" id="2.40.50.40">
    <property type="match status" value="1"/>
</dbReference>
<dbReference type="PANTHER" id="PTHR22812">
    <property type="entry name" value="CHROMOBOX PROTEIN"/>
    <property type="match status" value="1"/>
</dbReference>
<evidence type="ECO:0000256" key="3">
    <source>
        <dbReference type="SAM" id="MobiDB-lite"/>
    </source>
</evidence>
<dbReference type="InterPro" id="IPR023779">
    <property type="entry name" value="Chromodomain_CS"/>
</dbReference>
<name>A0ABN7BFX3_9HEMI</name>
<feature type="compositionally biased region" description="Low complexity" evidence="3">
    <location>
        <begin position="8"/>
        <end position="24"/>
    </location>
</feature>
<dbReference type="SMART" id="SM00298">
    <property type="entry name" value="CHROMO"/>
    <property type="match status" value="1"/>
</dbReference>
<feature type="domain" description="Chromo" evidence="4">
    <location>
        <begin position="116"/>
        <end position="172"/>
    </location>
</feature>
<protein>
    <recommendedName>
        <fullName evidence="4">Chromo domain-containing protein</fullName>
    </recommendedName>
</protein>
<reference evidence="5 6" key="1">
    <citation type="submission" date="2023-09" db="EMBL/GenBank/DDBJ databases">
        <title>Nesidiocoris tenuis whole genome shotgun sequence.</title>
        <authorList>
            <person name="Shibata T."/>
            <person name="Shimoda M."/>
            <person name="Kobayashi T."/>
            <person name="Uehara T."/>
        </authorList>
    </citation>
    <scope>NUCLEOTIDE SEQUENCE [LARGE SCALE GENOMIC DNA]</scope>
    <source>
        <strain evidence="5 6">Japan</strain>
    </source>
</reference>
<evidence type="ECO:0000313" key="6">
    <source>
        <dbReference type="Proteomes" id="UP001307889"/>
    </source>
</evidence>
<evidence type="ECO:0000256" key="2">
    <source>
        <dbReference type="ARBA" id="ARBA00023242"/>
    </source>
</evidence>
<feature type="compositionally biased region" description="Basic residues" evidence="3">
    <location>
        <begin position="92"/>
        <end position="108"/>
    </location>
</feature>
<dbReference type="PROSITE" id="PS50013">
    <property type="entry name" value="CHROMO_2"/>
    <property type="match status" value="1"/>
</dbReference>
<dbReference type="SUPFAM" id="SSF54160">
    <property type="entry name" value="Chromo domain-like"/>
    <property type="match status" value="1"/>
</dbReference>
<proteinExistence type="predicted"/>
<comment type="subcellular location">
    <subcellularLocation>
        <location evidence="1">Nucleus</location>
    </subcellularLocation>
</comment>
<dbReference type="InterPro" id="IPR016197">
    <property type="entry name" value="Chromo-like_dom_sf"/>
</dbReference>
<organism evidence="5 6">
    <name type="scientific">Nesidiocoris tenuis</name>
    <dbReference type="NCBI Taxonomy" id="355587"/>
    <lineage>
        <taxon>Eukaryota</taxon>
        <taxon>Metazoa</taxon>
        <taxon>Ecdysozoa</taxon>
        <taxon>Arthropoda</taxon>
        <taxon>Hexapoda</taxon>
        <taxon>Insecta</taxon>
        <taxon>Pterygota</taxon>
        <taxon>Neoptera</taxon>
        <taxon>Paraneoptera</taxon>
        <taxon>Hemiptera</taxon>
        <taxon>Heteroptera</taxon>
        <taxon>Panheteroptera</taxon>
        <taxon>Cimicomorpha</taxon>
        <taxon>Miridae</taxon>
        <taxon>Dicyphina</taxon>
        <taxon>Nesidiocoris</taxon>
    </lineage>
</organism>
<evidence type="ECO:0000256" key="1">
    <source>
        <dbReference type="ARBA" id="ARBA00004123"/>
    </source>
</evidence>
<dbReference type="Proteomes" id="UP001307889">
    <property type="component" value="Chromosome 13"/>
</dbReference>
<accession>A0ABN7BFX3</accession>
<keyword evidence="6" id="KW-1185">Reference proteome</keyword>
<evidence type="ECO:0000313" key="5">
    <source>
        <dbReference type="EMBL" id="BET02017.1"/>
    </source>
</evidence>
<evidence type="ECO:0000259" key="4">
    <source>
        <dbReference type="PROSITE" id="PS50013"/>
    </source>
</evidence>
<dbReference type="InterPro" id="IPR017984">
    <property type="entry name" value="Chromo_dom_subgr"/>
</dbReference>
<gene>
    <name evidence="5" type="ORF">NTJ_14835</name>
</gene>
<dbReference type="Pfam" id="PF00385">
    <property type="entry name" value="Chromo"/>
    <property type="match status" value="1"/>
</dbReference>
<keyword evidence="2" id="KW-0539">Nucleus</keyword>
<feature type="compositionally biased region" description="Low complexity" evidence="3">
    <location>
        <begin position="82"/>
        <end position="91"/>
    </location>
</feature>
<dbReference type="InterPro" id="IPR051219">
    <property type="entry name" value="Heterochromatin_chromo-domain"/>
</dbReference>
<feature type="compositionally biased region" description="Basic and acidic residues" evidence="3">
    <location>
        <begin position="109"/>
        <end position="123"/>
    </location>
</feature>